<sequence length="34" mass="3587">MNLIGDSVKDTSFEIPLIVCSARVQAVVGLSVKP</sequence>
<accession>A0A366DLL6</accession>
<name>A0A366DLL6_9HYPH</name>
<dbReference type="Proteomes" id="UP000252893">
    <property type="component" value="Unassembled WGS sequence"/>
</dbReference>
<organism evidence="1 2">
    <name type="scientific">Pseudochrobactrum asaccharolyticum</name>
    <dbReference type="NCBI Taxonomy" id="354351"/>
    <lineage>
        <taxon>Bacteria</taxon>
        <taxon>Pseudomonadati</taxon>
        <taxon>Pseudomonadota</taxon>
        <taxon>Alphaproteobacteria</taxon>
        <taxon>Hyphomicrobiales</taxon>
        <taxon>Brucellaceae</taxon>
        <taxon>Pseudochrobactrum</taxon>
    </lineage>
</organism>
<dbReference type="EMBL" id="QNRH01000011">
    <property type="protein sequence ID" value="RBO90951.1"/>
    <property type="molecule type" value="Genomic_DNA"/>
</dbReference>
<comment type="caution">
    <text evidence="1">The sequence shown here is derived from an EMBL/GenBank/DDBJ whole genome shotgun (WGS) entry which is preliminary data.</text>
</comment>
<keyword evidence="2" id="KW-1185">Reference proteome</keyword>
<proteinExistence type="predicted"/>
<reference evidence="1 2" key="1">
    <citation type="submission" date="2018-06" db="EMBL/GenBank/DDBJ databases">
        <title>Genomic Encyclopedia of Type Strains, Phase IV (KMG-IV): sequencing the most valuable type-strain genomes for metagenomic binning, comparative biology and taxonomic classification.</title>
        <authorList>
            <person name="Goeker M."/>
        </authorList>
    </citation>
    <scope>NUCLEOTIDE SEQUENCE [LARGE SCALE GENOMIC DNA]</scope>
    <source>
        <strain evidence="1 2">DSM 25619</strain>
    </source>
</reference>
<dbReference type="AlphaFoldDB" id="A0A366DLL6"/>
<protein>
    <submittedName>
        <fullName evidence="1">Uncharacterized protein</fullName>
    </submittedName>
</protein>
<evidence type="ECO:0000313" key="1">
    <source>
        <dbReference type="EMBL" id="RBO90951.1"/>
    </source>
</evidence>
<evidence type="ECO:0000313" key="2">
    <source>
        <dbReference type="Proteomes" id="UP000252893"/>
    </source>
</evidence>
<gene>
    <name evidence="1" type="ORF">DFR47_11146</name>
</gene>